<dbReference type="RefSeq" id="WP_314509234.1">
    <property type="nucleotide sequence ID" value="NZ_JASJOU010000001.1"/>
</dbReference>
<dbReference type="PROSITE" id="PS50234">
    <property type="entry name" value="VWFA"/>
    <property type="match status" value="1"/>
</dbReference>
<gene>
    <name evidence="7" type="ORF">QNI22_03505</name>
</gene>
<dbReference type="Gene3D" id="3.40.50.410">
    <property type="entry name" value="von Willebrand factor, type A domain"/>
    <property type="match status" value="1"/>
</dbReference>
<keyword evidence="4 5" id="KW-0472">Membrane</keyword>
<feature type="transmembrane region" description="Helical" evidence="5">
    <location>
        <begin position="56"/>
        <end position="74"/>
    </location>
</feature>
<feature type="domain" description="VWFA" evidence="6">
    <location>
        <begin position="91"/>
        <end position="290"/>
    </location>
</feature>
<dbReference type="InterPro" id="IPR002035">
    <property type="entry name" value="VWF_A"/>
</dbReference>
<keyword evidence="1" id="KW-1003">Cell membrane</keyword>
<keyword evidence="8" id="KW-1185">Reference proteome</keyword>
<dbReference type="Proteomes" id="UP001232063">
    <property type="component" value="Unassembled WGS sequence"/>
</dbReference>
<accession>A0AAE3UBD3</accession>
<dbReference type="InterPro" id="IPR050768">
    <property type="entry name" value="UPF0353/GerABKA_families"/>
</dbReference>
<dbReference type="SMART" id="SM00327">
    <property type="entry name" value="VWA"/>
    <property type="match status" value="1"/>
</dbReference>
<dbReference type="Pfam" id="PF13519">
    <property type="entry name" value="VWA_2"/>
    <property type="match status" value="1"/>
</dbReference>
<name>A0AAE3UBD3_9BACT</name>
<keyword evidence="3 5" id="KW-1133">Transmembrane helix</keyword>
<feature type="transmembrane region" description="Helical" evidence="5">
    <location>
        <begin position="12"/>
        <end position="30"/>
    </location>
</feature>
<evidence type="ECO:0000256" key="2">
    <source>
        <dbReference type="ARBA" id="ARBA00022692"/>
    </source>
</evidence>
<evidence type="ECO:0000313" key="7">
    <source>
        <dbReference type="EMBL" id="MDJ1499693.1"/>
    </source>
</evidence>
<sequence>MNLDWEHSEYIYLLLGIPLLFGIFLGYLLWRKRSLKKLGNPQQLQYLMPDTSYKQWIRMGLYLIPILCCILAVVSPRYPETVTAPAIPVADVVFMVDVSTSMFASDVAPNRLEKVKQILSQCVANLDKCRVGVVLYAGQAYPFLPFTEDMNVAVSFIPAIQPSLISQQGTQLTKAMEMAGYYFSDTSRNNQVIFLFSDGENHDSEFLKSVEKQARKGIIIHTIGVGTENGSQIIVSDAYGRSSVKKDATGLPVITRLEPNNLRQIAEAGKGQFYPISSTQETIQFIQQQIEAARLSIGKPPQITGYTYLFQWLAGISLVCILLDMILGVFYKYRIPSPFSSYK</sequence>
<dbReference type="SUPFAM" id="SSF53300">
    <property type="entry name" value="vWA-like"/>
    <property type="match status" value="1"/>
</dbReference>
<feature type="transmembrane region" description="Helical" evidence="5">
    <location>
        <begin position="309"/>
        <end position="331"/>
    </location>
</feature>
<dbReference type="PANTHER" id="PTHR22550:SF5">
    <property type="entry name" value="LEUCINE ZIPPER PROTEIN 4"/>
    <property type="match status" value="1"/>
</dbReference>
<evidence type="ECO:0000259" key="6">
    <source>
        <dbReference type="PROSITE" id="PS50234"/>
    </source>
</evidence>
<organism evidence="7 8">
    <name type="scientific">Xanthocytophaga agilis</name>
    <dbReference type="NCBI Taxonomy" id="3048010"/>
    <lineage>
        <taxon>Bacteria</taxon>
        <taxon>Pseudomonadati</taxon>
        <taxon>Bacteroidota</taxon>
        <taxon>Cytophagia</taxon>
        <taxon>Cytophagales</taxon>
        <taxon>Rhodocytophagaceae</taxon>
        <taxon>Xanthocytophaga</taxon>
    </lineage>
</organism>
<proteinExistence type="predicted"/>
<dbReference type="EMBL" id="JASJOU010000001">
    <property type="protein sequence ID" value="MDJ1499693.1"/>
    <property type="molecule type" value="Genomic_DNA"/>
</dbReference>
<dbReference type="InterPro" id="IPR036465">
    <property type="entry name" value="vWFA_dom_sf"/>
</dbReference>
<dbReference type="PANTHER" id="PTHR22550">
    <property type="entry name" value="SPORE GERMINATION PROTEIN"/>
    <property type="match status" value="1"/>
</dbReference>
<dbReference type="AlphaFoldDB" id="A0AAE3UBD3"/>
<evidence type="ECO:0000256" key="5">
    <source>
        <dbReference type="SAM" id="Phobius"/>
    </source>
</evidence>
<reference evidence="7" key="1">
    <citation type="submission" date="2023-05" db="EMBL/GenBank/DDBJ databases">
        <authorList>
            <person name="Zhang X."/>
        </authorList>
    </citation>
    <scope>NUCLEOTIDE SEQUENCE</scope>
    <source>
        <strain evidence="7">BD1B2-1</strain>
    </source>
</reference>
<evidence type="ECO:0000256" key="4">
    <source>
        <dbReference type="ARBA" id="ARBA00023136"/>
    </source>
</evidence>
<evidence type="ECO:0000256" key="1">
    <source>
        <dbReference type="ARBA" id="ARBA00022475"/>
    </source>
</evidence>
<evidence type="ECO:0000256" key="3">
    <source>
        <dbReference type="ARBA" id="ARBA00022989"/>
    </source>
</evidence>
<comment type="caution">
    <text evidence="7">The sequence shown here is derived from an EMBL/GenBank/DDBJ whole genome shotgun (WGS) entry which is preliminary data.</text>
</comment>
<keyword evidence="2 5" id="KW-0812">Transmembrane</keyword>
<evidence type="ECO:0000313" key="8">
    <source>
        <dbReference type="Proteomes" id="UP001232063"/>
    </source>
</evidence>
<protein>
    <submittedName>
        <fullName evidence="7">VWA domain-containing protein</fullName>
    </submittedName>
</protein>